<protein>
    <submittedName>
        <fullName evidence="1">Uncharacterized protein</fullName>
    </submittedName>
</protein>
<proteinExistence type="predicted"/>
<gene>
    <name evidence="1" type="ORF">EV657_12065</name>
</gene>
<accession>A0A4R8FHD8</accession>
<dbReference type="RefSeq" id="WP_158272366.1">
    <property type="nucleotide sequence ID" value="NZ_SOEB01000020.1"/>
</dbReference>
<comment type="caution">
    <text evidence="1">The sequence shown here is derived from an EMBL/GenBank/DDBJ whole genome shotgun (WGS) entry which is preliminary data.</text>
</comment>
<evidence type="ECO:0000313" key="1">
    <source>
        <dbReference type="EMBL" id="TDX25429.1"/>
    </source>
</evidence>
<organism evidence="1 2">
    <name type="scientific">Rhodovulum visakhapatnamense</name>
    <dbReference type="NCBI Taxonomy" id="364297"/>
    <lineage>
        <taxon>Bacteria</taxon>
        <taxon>Pseudomonadati</taxon>
        <taxon>Pseudomonadota</taxon>
        <taxon>Alphaproteobacteria</taxon>
        <taxon>Rhodobacterales</taxon>
        <taxon>Paracoccaceae</taxon>
        <taxon>Rhodovulum</taxon>
    </lineage>
</organism>
<dbReference type="AlphaFoldDB" id="A0A4R8FHD8"/>
<dbReference type="EMBL" id="SOEB01000020">
    <property type="protein sequence ID" value="TDX25429.1"/>
    <property type="molecule type" value="Genomic_DNA"/>
</dbReference>
<name>A0A4R8FHD8_9RHOB</name>
<reference evidence="1 2" key="1">
    <citation type="submission" date="2019-03" db="EMBL/GenBank/DDBJ databases">
        <title>Genomic Encyclopedia of Type Strains, Phase IV (KMG-IV): sequencing the most valuable type-strain genomes for metagenomic binning, comparative biology and taxonomic classification.</title>
        <authorList>
            <person name="Goeker M."/>
        </authorList>
    </citation>
    <scope>NUCLEOTIDE SEQUENCE [LARGE SCALE GENOMIC DNA]</scope>
    <source>
        <strain evidence="1 2">JA181</strain>
    </source>
</reference>
<sequence>MSKQLRTDDRVRRLISAVEACGKTVQRVIVRGREVELILFRDQDEIDEFEAMDLRR</sequence>
<evidence type="ECO:0000313" key="2">
    <source>
        <dbReference type="Proteomes" id="UP000295484"/>
    </source>
</evidence>
<dbReference type="Proteomes" id="UP000295484">
    <property type="component" value="Unassembled WGS sequence"/>
</dbReference>